<evidence type="ECO:0000259" key="1">
    <source>
        <dbReference type="SMART" id="SM00829"/>
    </source>
</evidence>
<dbReference type="GO" id="GO:0016491">
    <property type="term" value="F:oxidoreductase activity"/>
    <property type="evidence" value="ECO:0007669"/>
    <property type="project" value="InterPro"/>
</dbReference>
<dbReference type="EMBL" id="CAEZVB010000020">
    <property type="protein sequence ID" value="CAB4619184.1"/>
    <property type="molecule type" value="Genomic_DNA"/>
</dbReference>
<dbReference type="Pfam" id="PF08240">
    <property type="entry name" value="ADH_N"/>
    <property type="match status" value="1"/>
</dbReference>
<dbReference type="SUPFAM" id="SSF51735">
    <property type="entry name" value="NAD(P)-binding Rossmann-fold domains"/>
    <property type="match status" value="1"/>
</dbReference>
<sequence>MRALVCEQYGPPSSLKLMELPDPVAGPDEAVVAIRAAGINFPDLLIIENLYQVSIPTPFIPGSEFAGEVLSVGINVTDVKPGDLVMGGSFVGCFAEQIAVKASSLKPIPTGLSLQQAAAFSVTYRTAYHALVTIGELTAGDWVVVLGAAGGVGTASVDIATRLGAKVIAVASSDERLRVCAELGAVAGINYTTENLKDRIKEITGSGADLIIDPVGGSYAEASFRAIAWGGRFVVVGFADGEIPKIALNLPLLKGGIIKGFEIRTVAEHLPQEVAQGDAKLDAMTQEGLSPHISKVFSLDEAKDALEFIATRQSTGKVLICP</sequence>
<dbReference type="EMBL" id="CAFBMO010000008">
    <property type="protein sequence ID" value="CAB4898392.1"/>
    <property type="molecule type" value="Genomic_DNA"/>
</dbReference>
<protein>
    <submittedName>
        <fullName evidence="3">Unannotated protein</fullName>
    </submittedName>
</protein>
<name>A0A6J7FRK6_9ZZZZ</name>
<dbReference type="SUPFAM" id="SSF50129">
    <property type="entry name" value="GroES-like"/>
    <property type="match status" value="1"/>
</dbReference>
<proteinExistence type="predicted"/>
<dbReference type="Pfam" id="PF00107">
    <property type="entry name" value="ADH_zinc_N"/>
    <property type="match status" value="1"/>
</dbReference>
<reference evidence="3" key="1">
    <citation type="submission" date="2020-05" db="EMBL/GenBank/DDBJ databases">
        <authorList>
            <person name="Chiriac C."/>
            <person name="Salcher M."/>
            <person name="Ghai R."/>
            <person name="Kavagutti S V."/>
        </authorList>
    </citation>
    <scope>NUCLEOTIDE SEQUENCE</scope>
</reference>
<dbReference type="InterPro" id="IPR020843">
    <property type="entry name" value="ER"/>
</dbReference>
<dbReference type="InterPro" id="IPR036291">
    <property type="entry name" value="NAD(P)-bd_dom_sf"/>
</dbReference>
<dbReference type="AlphaFoldDB" id="A0A6J7FRK6"/>
<accession>A0A6J7FRK6</accession>
<evidence type="ECO:0000313" key="3">
    <source>
        <dbReference type="EMBL" id="CAB4898392.1"/>
    </source>
</evidence>
<dbReference type="InterPro" id="IPR011032">
    <property type="entry name" value="GroES-like_sf"/>
</dbReference>
<evidence type="ECO:0000313" key="2">
    <source>
        <dbReference type="EMBL" id="CAB4619184.1"/>
    </source>
</evidence>
<dbReference type="Gene3D" id="3.90.180.10">
    <property type="entry name" value="Medium-chain alcohol dehydrogenases, catalytic domain"/>
    <property type="match status" value="1"/>
</dbReference>
<feature type="domain" description="Enoyl reductase (ER)" evidence="1">
    <location>
        <begin position="10"/>
        <end position="320"/>
    </location>
</feature>
<dbReference type="InterPro" id="IPR051397">
    <property type="entry name" value="Zn-ADH-like_protein"/>
</dbReference>
<dbReference type="SMART" id="SM00829">
    <property type="entry name" value="PKS_ER"/>
    <property type="match status" value="1"/>
</dbReference>
<dbReference type="InterPro" id="IPR013154">
    <property type="entry name" value="ADH-like_N"/>
</dbReference>
<dbReference type="PANTHER" id="PTHR43677">
    <property type="entry name" value="SHORT-CHAIN DEHYDROGENASE/REDUCTASE"/>
    <property type="match status" value="1"/>
</dbReference>
<organism evidence="3">
    <name type="scientific">freshwater metagenome</name>
    <dbReference type="NCBI Taxonomy" id="449393"/>
    <lineage>
        <taxon>unclassified sequences</taxon>
        <taxon>metagenomes</taxon>
        <taxon>ecological metagenomes</taxon>
    </lineage>
</organism>
<dbReference type="Gene3D" id="3.40.50.720">
    <property type="entry name" value="NAD(P)-binding Rossmann-like Domain"/>
    <property type="match status" value="1"/>
</dbReference>
<dbReference type="PANTHER" id="PTHR43677:SF4">
    <property type="entry name" value="QUINONE OXIDOREDUCTASE-LIKE PROTEIN 2"/>
    <property type="match status" value="1"/>
</dbReference>
<dbReference type="InterPro" id="IPR013149">
    <property type="entry name" value="ADH-like_C"/>
</dbReference>
<dbReference type="CDD" id="cd08241">
    <property type="entry name" value="QOR1"/>
    <property type="match status" value="1"/>
</dbReference>
<gene>
    <name evidence="2" type="ORF">UFOPK1908_00623</name>
    <name evidence="3" type="ORF">UFOPK3576_00327</name>
</gene>